<feature type="region of interest" description="Disordered" evidence="2">
    <location>
        <begin position="1487"/>
        <end position="1510"/>
    </location>
</feature>
<feature type="region of interest" description="Disordered" evidence="2">
    <location>
        <begin position="883"/>
        <end position="930"/>
    </location>
</feature>
<protein>
    <submittedName>
        <fullName evidence="5">Massive surface protein MspF</fullName>
    </submittedName>
</protein>
<dbReference type="RefSeq" id="WP_012498276.1">
    <property type="nucleotide sequence ID" value="NC_011025.1"/>
</dbReference>
<evidence type="ECO:0000313" key="6">
    <source>
        <dbReference type="Proteomes" id="UP000008812"/>
    </source>
</evidence>
<feature type="coiled-coil region" evidence="1">
    <location>
        <begin position="128"/>
        <end position="446"/>
    </location>
</feature>
<feature type="signal peptide" evidence="3">
    <location>
        <begin position="1"/>
        <end position="22"/>
    </location>
</feature>
<feature type="compositionally biased region" description="Basic and acidic residues" evidence="2">
    <location>
        <begin position="2070"/>
        <end position="2087"/>
    </location>
</feature>
<dbReference type="Proteomes" id="UP000008812">
    <property type="component" value="Chromosome"/>
</dbReference>
<name>B3PMR7_META1</name>
<evidence type="ECO:0000256" key="3">
    <source>
        <dbReference type="SAM" id="SignalP"/>
    </source>
</evidence>
<feature type="coiled-coil region" evidence="1">
    <location>
        <begin position="2533"/>
        <end position="2560"/>
    </location>
</feature>
<proteinExistence type="predicted"/>
<feature type="coiled-coil region" evidence="1">
    <location>
        <begin position="483"/>
        <end position="524"/>
    </location>
</feature>
<feature type="coiled-coil region" evidence="1">
    <location>
        <begin position="1143"/>
        <end position="1280"/>
    </location>
</feature>
<evidence type="ECO:0000313" key="5">
    <source>
        <dbReference type="EMBL" id="ACF07319.1"/>
    </source>
</evidence>
<feature type="region of interest" description="Disordered" evidence="2">
    <location>
        <begin position="2065"/>
        <end position="2087"/>
    </location>
</feature>
<sequence>MSHAKKKKIAIIALSATAALLAAGTISGVLYSHSKDSKKGKENNKLPEIQDINELEKKIEAIRDSHKQNLKSEAWKILEALKITIRNDKKANNVRDLSQVISDFERLIPLAEAYLGEIKKLPELKALAEELATTIDLSKETLKEAKDKLKTLQDREAKLKEDAKKLLEEIEKLVAKEPTTTSPLAMQALINKLKDLQNASEALQKELNNYRLIEDAKKLSDANLKIKDAINRLQDRLAKDPEELKKLTDEKISNLTKSKKAVEDANNINDLPNALESLKKDIEAAKKLKEQTDANALSDLSSKLENAIKDAEGILKAGETKKQEIEKTNQEIKDKIDALVEKIKKDAEDVNGLTSQSKDSDFSKLKDTLEKDIQDATDLAKKAADATLLEHEDKALDAKKKVQNALDKLNELFNQKKEQELAKAELEKAYSALVSATEDVKKANDENTLPLAISKLEAAISSASTSLDKYETLKAKELLKPIYGVLEKSLETATKTLEDAKKRLESKKQEKAKIDAELKQRQDKFDAIEKTIEAASTINDIPALQNTIKELGELKTETKATETAAKNASYPEAESKAKKLLENIAKLEIEANAKLEKLKEEKERQEQEKRIIDSLRDKLEKITKNLEILDSRGTSQLRETNPKQTELAKTLDELKEQLKEANDVKEEIKGTKKEGQLKAELEALDDAITKANQTKQAIETKISASNNAIKKQIYDARETLKTLTKNAKDQYDAKKLDELKEAIKKLESLENEAKNIESLADAVESIHKQDAYNLTKDIRDALLDANTKLSELRSQKLFEELENQIKAQEKTLKDAQNEANNANTIDDRKDKYGKLDKVIENIRENIKNLEEAAKKLEQKADKDKLDQKIKNLNGALDDAKKDLAQKQKQLQSDKKQNTEETDALLKETDKTLKEADEAIKNPSNKDEVKKVEDALNKAKTGLEKKKGSLVGDSENQRKIDEKLEEIVQKQQKLNNAKEKQQQSEDERAKALANEAKRLKGELEDLVNKLNPYDASSDYEKKIKNVEDKIKELKEGFLEADSEASKLKDNPHLKQAYEDLEIAKDSAKTKAKGASDKIIEAKDTLKANYENLKTQTEQAKAEFDDADTDEKLNKLKDKIGIETENKLLGQVKKLLEGIAKFDDLDKLKQDTKKLETDLMTLLEDIAKKLTSLADKIAKLNKNLKAATNALGAQDTVTKNVNKTDIDSLTAQIKKLAEQIEVANKAKTAAEKERVKDSKIQSETKAEFDKLVKALEKANKTLANKKVELQEQTNINNALTEDAIQKSAAAIAKINAANKLEDTDTTKISSLSDALNDANAAKEALQKTKEKLEKDAANKQRVEGELQKLESEIANAQSKLEVLKEGESKKLEQIKKDLENIKNDLDNANKNFDSKTDLKDKEEANEALKAAINKAKKDLQVQKNKVNTLQEADKKAEANTKIKEIEDLIKTLTQKQQDKAAEISAKRTQNGEKTTQAIQKADEALKKAKDAIEKDKNDSTKETDLNDAKSELEKQKNILENLSKNDLKDDSENRAKIDSKTTEIDKKLQEIDNAQKALKQSQDQRATELAIEAKKLQDALEKLANELKPETEQWSQTRGKISQIEQKVKEIEEGFLKANGEANKLKNNSKLKPAYDALVKAIETVKAKAKAASDKIAQAKTNLESNYENLKSQTDQAKTELDDADTKDKLNALKDKIGIGTDSKLLNKVKDLIKEINQFEPSGTLLTNAKALEAELNNLLEKIQEKLISLTAKIQKLKEDLKNVAEALNGQNTTTKNVSDDNVDSLIEETKKLQDQIAAATAIKNDAEAKRNQNSQIKTDTQSEFDNLASALNNATATLAAKKAALTRKQAQNDALVENLIQKSSEAKKALADANKLANNHPDKIKNLDDAITKATEAKKALENAINSLAKDSANKKKVEVEFQDLNTKIADAQNKLKILREGESKKLEQIKKDLDKIKNDLDNANKNFDAKIDLNDKEEANKALKDAIDKATSDLQKQKNEANKIQEDAKKLEANQEIKTIQDLIASLTKKYQDKQKEIKQTKDANKKKANDAIARADEALNKANEALGKSNDDANKESDLNGVKSKLEDQKNILENLSKNDLKDDSENKAKIDRKIQNIKDKLSEIDQAKKDLKQSQDDKAKELALLLRERKQELEWTLDDLDVENKKWVDSERNIHNIRLKIGEANFFLDPSKSEIGKQVDRLKDNKHLKEIYDELKLAINKATDAIKKAEDSIKRKKVEFEEKIKAFETKKNLLASDVQSNNVTVKRLKEIIEEIGDNNKGLLKEINDLVGEISKFEQPNGLFETRLDGIRIILERVIDTANKKLKEINQQVLDITNSLAKKRQSIEKIDSIKVDTLTTELENLQKLIDQAESLENKINTLDNDYQELTKEARNNLKKEIKEAKATITSATKRKDEQIQKNIDSVKEFEKKLKEYEAKLIEAKKIPSTPEITKYEAIKQIYNKTRELQNELIQITQNLADHKQQLIQLQKLTKRTNDLVSETSGIWADLRDQLMSLMSGWRLKMDPFNISYIKSIKELEELKNNITSLLKRVEKFLQDFLAHLYDPGPENPMFPGSKPAINKSYGRLKDYFESYKNYDYVTAINQTINSIKTDIANAASEADSLLNKGFAQSEVDVLKANIKNSDSVKEAQEKLDAAKQKSSKLAQELINQSINNLTAQVNNYKNEFETNWVSKIGSSSNSLTFIDDFNSEINTYMTKLENLWQNLATTFAQKHFKLDDPTFASSLQGFNDIKSWFTNWQNQVKAISQMQNEWRAANIPNPNKNHELLKINQTNWSDYDIEQNRATLKSAEQEFTKINNRWNLIVQYRSIAIEFYNKTMSWGMNLNEFPDEVAFWTQEIPKWKTGALANVGSKNIRDFWLNELSNIYKFVSAEAFFLNSDEFNKGNLLLSPEKTFGKYTQVYAAYAIMLYRGRYSKFAWGENLPTNIKQQYLDLDAKLRSIVSARSGITPGKIREFYAIMEQQFNLIRPYL</sequence>
<feature type="coiled-coil region" evidence="1">
    <location>
        <begin position="570"/>
        <end position="701"/>
    </location>
</feature>
<feature type="coiled-coil region" evidence="1">
    <location>
        <begin position="2207"/>
        <end position="2287"/>
    </location>
</feature>
<dbReference type="PANTHER" id="PTHR18937">
    <property type="entry name" value="STRUCTURAL MAINTENANCE OF CHROMOSOMES SMC FAMILY MEMBER"/>
    <property type="match status" value="1"/>
</dbReference>
<feature type="coiled-coil region" evidence="1">
    <location>
        <begin position="2609"/>
        <end position="2688"/>
    </location>
</feature>
<keyword evidence="6" id="KW-1185">Reference proteome</keyword>
<keyword evidence="1" id="KW-0175">Coiled coil</keyword>
<feature type="chain" id="PRO_5002796740" evidence="3">
    <location>
        <begin position="23"/>
        <end position="2993"/>
    </location>
</feature>
<reference evidence="5 6" key="1">
    <citation type="journal article" date="2008" name="Infect. Immun.">
        <title>Genome of Mycoplasma arthritidis.</title>
        <authorList>
            <person name="Dybvig K."/>
            <person name="Zuhua C."/>
            <person name="Lao P."/>
            <person name="Jordan D.S."/>
            <person name="French C.T."/>
            <person name="Tu A.H."/>
            <person name="Loraine A.E."/>
        </authorList>
    </citation>
    <scope>NUCLEOTIDE SEQUENCE [LARGE SCALE GENOMIC DNA]</scope>
    <source>
        <strain evidence="5 6">158L3-1</strain>
    </source>
</reference>
<keyword evidence="3" id="KW-0732">Signal</keyword>
<evidence type="ECO:0000256" key="2">
    <source>
        <dbReference type="SAM" id="MobiDB-lite"/>
    </source>
</evidence>
<feature type="coiled-coil region" evidence="1">
    <location>
        <begin position="2313"/>
        <end position="2493"/>
    </location>
</feature>
<feature type="domain" description="Mycoplasma virulence signal" evidence="4">
    <location>
        <begin position="1"/>
        <end position="31"/>
    </location>
</feature>
<dbReference type="Pfam" id="PF09610">
    <property type="entry name" value="Myco_arth_vir_N"/>
    <property type="match status" value="1"/>
</dbReference>
<organism evidence="5 6">
    <name type="scientific">Metamycoplasma arthritidis (strain 158L3-1)</name>
    <name type="common">Mycoplasma arthritidis</name>
    <dbReference type="NCBI Taxonomy" id="243272"/>
    <lineage>
        <taxon>Bacteria</taxon>
        <taxon>Bacillati</taxon>
        <taxon>Mycoplasmatota</taxon>
        <taxon>Mycoplasmoidales</taxon>
        <taxon>Metamycoplasmataceae</taxon>
        <taxon>Metamycoplasma</taxon>
    </lineage>
</organism>
<dbReference type="InterPro" id="IPR011732">
    <property type="entry name" value="Mycoplasma_virulence_signal"/>
</dbReference>
<accession>B3PMR7</accession>
<dbReference type="NCBIfam" id="TIGR02184">
    <property type="entry name" value="Myco_arth_vir_N"/>
    <property type="match status" value="1"/>
</dbReference>
<dbReference type="EMBL" id="CP001047">
    <property type="protein sequence ID" value="ACF07319.1"/>
    <property type="molecule type" value="Genomic_DNA"/>
</dbReference>
<dbReference type="HOGENOM" id="CLU_227271_0_0_14"/>
<feature type="coiled-coil region" evidence="1">
    <location>
        <begin position="959"/>
        <end position="1108"/>
    </location>
</feature>
<dbReference type="STRING" id="243272.MARTH_orf497"/>
<feature type="coiled-coil region" evidence="1">
    <location>
        <begin position="1720"/>
        <end position="1808"/>
    </location>
</feature>
<evidence type="ECO:0000259" key="4">
    <source>
        <dbReference type="Pfam" id="PF09610"/>
    </source>
</evidence>
<dbReference type="KEGG" id="mat:MARTH_orf497"/>
<evidence type="ECO:0000256" key="1">
    <source>
        <dbReference type="SAM" id="Coils"/>
    </source>
</evidence>
<feature type="coiled-coil region" evidence="1">
    <location>
        <begin position="732"/>
        <end position="769"/>
    </location>
</feature>
<gene>
    <name evidence="5" type="primary">mspF</name>
    <name evidence="5" type="ordered locus">MARTH_orf497</name>
</gene>